<dbReference type="Gene3D" id="2.120.10.30">
    <property type="entry name" value="TolB, C-terminal domain"/>
    <property type="match status" value="1"/>
</dbReference>
<dbReference type="Pfam" id="PF17170">
    <property type="entry name" value="DUF5128"/>
    <property type="match status" value="1"/>
</dbReference>
<comment type="caution">
    <text evidence="1">The sequence shown here is derived from an EMBL/GenBank/DDBJ whole genome shotgun (WGS) entry which is preliminary data.</text>
</comment>
<keyword evidence="2" id="KW-1185">Reference proteome</keyword>
<dbReference type="InterPro" id="IPR011042">
    <property type="entry name" value="6-blade_b-propeller_TolB-like"/>
</dbReference>
<proteinExistence type="predicted"/>
<dbReference type="PROSITE" id="PS51257">
    <property type="entry name" value="PROKAR_LIPOPROTEIN"/>
    <property type="match status" value="1"/>
</dbReference>
<evidence type="ECO:0000313" key="2">
    <source>
        <dbReference type="Proteomes" id="UP000248882"/>
    </source>
</evidence>
<sequence length="373" mass="43104">MRRLKIIIISIILYSCGELNNDKNLETRITVNTENPTTNNDEIFSSITLTPLETIDESLIIKINKLITHKQLYIILDEAQNSILIFNTEGKFLYKIAKEGQGPGEYGRISDIIINPHKEQLEILSPNGIVNIYSIKGEWIEDYEIPEFRSTHLMELVDPDIRAIYSKDSRLDNNLSLYSKSQNKIIFTAHTETSIFENISISLFRSPLKGSGDNLIFCTPFTNEIYKLSREGMSLIHSWDFGQYTPNFEEHSSLIQADENQIFDKFKNEVGKTFISFSNYEENEQYIFAHFMYKGGVQTIIFSKKLDRFVTLKSFPYGITEILDNTIQVVCDPEYIQTYVNNDSFTNNEIPTLRTISKNDNPIILKYKLKDSI</sequence>
<accession>A0A2W7QKN4</accession>
<reference evidence="1 2" key="1">
    <citation type="submission" date="2018-06" db="EMBL/GenBank/DDBJ databases">
        <title>Genomic Encyclopedia of Archaeal and Bacterial Type Strains, Phase II (KMG-II): from individual species to whole genera.</title>
        <authorList>
            <person name="Goeker M."/>
        </authorList>
    </citation>
    <scope>NUCLEOTIDE SEQUENCE [LARGE SCALE GENOMIC DNA]</scope>
    <source>
        <strain evidence="1 2">DSM 19830</strain>
    </source>
</reference>
<organism evidence="1 2">
    <name type="scientific">Algoriphagus chordae</name>
    <dbReference type="NCBI Taxonomy" id="237019"/>
    <lineage>
        <taxon>Bacteria</taxon>
        <taxon>Pseudomonadati</taxon>
        <taxon>Bacteroidota</taxon>
        <taxon>Cytophagia</taxon>
        <taxon>Cytophagales</taxon>
        <taxon>Cyclobacteriaceae</taxon>
        <taxon>Algoriphagus</taxon>
    </lineage>
</organism>
<dbReference type="OrthoDB" id="1098767at2"/>
<dbReference type="RefSeq" id="WP_111321769.1">
    <property type="nucleotide sequence ID" value="NZ_QKZT01000018.1"/>
</dbReference>
<dbReference type="AlphaFoldDB" id="A0A2W7QKN4"/>
<dbReference type="Proteomes" id="UP000248882">
    <property type="component" value="Unassembled WGS sequence"/>
</dbReference>
<dbReference type="EMBL" id="QKZT01000018">
    <property type="protein sequence ID" value="PZX48681.1"/>
    <property type="molecule type" value="Genomic_DNA"/>
</dbReference>
<dbReference type="SUPFAM" id="SSF101898">
    <property type="entry name" value="NHL repeat"/>
    <property type="match status" value="1"/>
</dbReference>
<evidence type="ECO:0000313" key="1">
    <source>
        <dbReference type="EMBL" id="PZX48681.1"/>
    </source>
</evidence>
<gene>
    <name evidence="1" type="ORF">LV85_03495</name>
</gene>
<name>A0A2W7QKN4_9BACT</name>
<protein>
    <submittedName>
        <fullName evidence="1">6-bladed beta-propeller protein</fullName>
    </submittedName>
</protein>